<keyword evidence="1" id="KW-0732">Signal</keyword>
<protein>
    <submittedName>
        <fullName evidence="2">Uncharacterized protein</fullName>
    </submittedName>
</protein>
<keyword evidence="3" id="KW-1185">Reference proteome</keyword>
<comment type="caution">
    <text evidence="2">The sequence shown here is derived from an EMBL/GenBank/DDBJ whole genome shotgun (WGS) entry which is preliminary data.</text>
</comment>
<sequence>MIFTILLMYIFYLNVSSSDIYTFTGDTCKSMPCPENTESCEKYLKTSSEQRTKLFVKIVCKNTQGNIIWMDNFIQNNIPPQHAYVNHIKNY</sequence>
<evidence type="ECO:0000313" key="3">
    <source>
        <dbReference type="Proteomes" id="UP000625711"/>
    </source>
</evidence>
<reference evidence="2" key="1">
    <citation type="submission" date="2020-08" db="EMBL/GenBank/DDBJ databases">
        <title>Genome sequencing and assembly of the red palm weevil Rhynchophorus ferrugineus.</title>
        <authorList>
            <person name="Dias G.B."/>
            <person name="Bergman C.M."/>
            <person name="Manee M."/>
        </authorList>
    </citation>
    <scope>NUCLEOTIDE SEQUENCE</scope>
    <source>
        <strain evidence="2">AA-2017</strain>
        <tissue evidence="2">Whole larva</tissue>
    </source>
</reference>
<evidence type="ECO:0000313" key="2">
    <source>
        <dbReference type="EMBL" id="KAF7280822.1"/>
    </source>
</evidence>
<feature type="signal peptide" evidence="1">
    <location>
        <begin position="1"/>
        <end position="17"/>
    </location>
</feature>
<name>A0A834IKF6_RHYFE</name>
<dbReference type="EMBL" id="JAACXV010000273">
    <property type="protein sequence ID" value="KAF7280822.1"/>
    <property type="molecule type" value="Genomic_DNA"/>
</dbReference>
<accession>A0A834IKF6</accession>
<evidence type="ECO:0000256" key="1">
    <source>
        <dbReference type="SAM" id="SignalP"/>
    </source>
</evidence>
<proteinExistence type="predicted"/>
<dbReference type="Proteomes" id="UP000625711">
    <property type="component" value="Unassembled WGS sequence"/>
</dbReference>
<organism evidence="2 3">
    <name type="scientific">Rhynchophorus ferrugineus</name>
    <name type="common">Red palm weevil</name>
    <name type="synonym">Curculio ferrugineus</name>
    <dbReference type="NCBI Taxonomy" id="354439"/>
    <lineage>
        <taxon>Eukaryota</taxon>
        <taxon>Metazoa</taxon>
        <taxon>Ecdysozoa</taxon>
        <taxon>Arthropoda</taxon>
        <taxon>Hexapoda</taxon>
        <taxon>Insecta</taxon>
        <taxon>Pterygota</taxon>
        <taxon>Neoptera</taxon>
        <taxon>Endopterygota</taxon>
        <taxon>Coleoptera</taxon>
        <taxon>Polyphaga</taxon>
        <taxon>Cucujiformia</taxon>
        <taxon>Curculionidae</taxon>
        <taxon>Dryophthorinae</taxon>
        <taxon>Rhynchophorus</taxon>
    </lineage>
</organism>
<gene>
    <name evidence="2" type="ORF">GWI33_005481</name>
</gene>
<feature type="chain" id="PRO_5032457904" evidence="1">
    <location>
        <begin position="18"/>
        <end position="91"/>
    </location>
</feature>
<dbReference type="AlphaFoldDB" id="A0A834IKF6"/>